<dbReference type="Proteomes" id="UP001529380">
    <property type="component" value="Unassembled WGS sequence"/>
</dbReference>
<evidence type="ECO:0000259" key="14">
    <source>
        <dbReference type="Pfam" id="PF02163"/>
    </source>
</evidence>
<feature type="transmembrane region" description="Helical" evidence="13">
    <location>
        <begin position="177"/>
        <end position="197"/>
    </location>
</feature>
<keyword evidence="16" id="KW-1185">Reference proteome</keyword>
<sequence>MGLISPAQLLVWVMRGLAMLLAIPVHESAHAWASAKLGDPTAKNMGRLSLNPMAHFDLLGAVCMIVVGIGWAKPVPVYPQRYKNPKTGMALSAAAGPISNLLLAYLSMMLYKLAYYFLPAGMLAELVLYFLYYMVAINVSLAVFNLLPVPPFDGSRILLLVLPRRLYFQVMQYERQIFIGMFLLLMLGVFDTPLYWLNNGMWNILNHATAFIDRAVYMAAGVAV</sequence>
<dbReference type="GO" id="GO:0008233">
    <property type="term" value="F:peptidase activity"/>
    <property type="evidence" value="ECO:0007669"/>
    <property type="project" value="UniProtKB-KW"/>
</dbReference>
<evidence type="ECO:0000256" key="11">
    <source>
        <dbReference type="ARBA" id="ARBA00023049"/>
    </source>
</evidence>
<evidence type="ECO:0000256" key="9">
    <source>
        <dbReference type="ARBA" id="ARBA00022833"/>
    </source>
</evidence>
<dbReference type="InterPro" id="IPR008915">
    <property type="entry name" value="Peptidase_M50"/>
</dbReference>
<keyword evidence="8" id="KW-0378">Hydrolase</keyword>
<feature type="transmembrane region" description="Helical" evidence="13">
    <location>
        <begin position="93"/>
        <end position="114"/>
    </location>
</feature>
<dbReference type="EMBL" id="JAUDCL010000014">
    <property type="protein sequence ID" value="MDM8201419.1"/>
    <property type="molecule type" value="Genomic_DNA"/>
</dbReference>
<keyword evidence="12 13" id="KW-0472">Membrane</keyword>
<evidence type="ECO:0000256" key="12">
    <source>
        <dbReference type="ARBA" id="ARBA00023136"/>
    </source>
</evidence>
<feature type="transmembrane region" description="Helical" evidence="13">
    <location>
        <begin position="55"/>
        <end position="72"/>
    </location>
</feature>
<comment type="cofactor">
    <cofactor evidence="1">
        <name>Zn(2+)</name>
        <dbReference type="ChEBI" id="CHEBI:29105"/>
    </cofactor>
</comment>
<keyword evidence="4" id="KW-1003">Cell membrane</keyword>
<evidence type="ECO:0000256" key="13">
    <source>
        <dbReference type="SAM" id="Phobius"/>
    </source>
</evidence>
<keyword evidence="11" id="KW-0482">Metalloprotease</keyword>
<comment type="similarity">
    <text evidence="3">Belongs to the peptidase M50B family.</text>
</comment>
<dbReference type="InterPro" id="IPR052348">
    <property type="entry name" value="Metallopeptidase_M50B"/>
</dbReference>
<evidence type="ECO:0000313" key="16">
    <source>
        <dbReference type="Proteomes" id="UP001529380"/>
    </source>
</evidence>
<evidence type="ECO:0000256" key="6">
    <source>
        <dbReference type="ARBA" id="ARBA00022692"/>
    </source>
</evidence>
<protein>
    <submittedName>
        <fullName evidence="15">Site-2 protease family protein</fullName>
    </submittedName>
</protein>
<dbReference type="CDD" id="cd06158">
    <property type="entry name" value="S2P-M50_like_1"/>
    <property type="match status" value="1"/>
</dbReference>
<organism evidence="15 16">
    <name type="scientific">Allofournierella massiliensis</name>
    <dbReference type="NCBI Taxonomy" id="1650663"/>
    <lineage>
        <taxon>Bacteria</taxon>
        <taxon>Bacillati</taxon>
        <taxon>Bacillota</taxon>
        <taxon>Clostridia</taxon>
        <taxon>Eubacteriales</taxon>
        <taxon>Oscillospiraceae</taxon>
        <taxon>Allofournierella</taxon>
    </lineage>
</organism>
<gene>
    <name evidence="15" type="ORF">QUW08_08965</name>
</gene>
<evidence type="ECO:0000256" key="8">
    <source>
        <dbReference type="ARBA" id="ARBA00022801"/>
    </source>
</evidence>
<keyword evidence="10 13" id="KW-1133">Transmembrane helix</keyword>
<feature type="domain" description="Peptidase M50" evidence="14">
    <location>
        <begin position="17"/>
        <end position="186"/>
    </location>
</feature>
<evidence type="ECO:0000256" key="7">
    <source>
        <dbReference type="ARBA" id="ARBA00022723"/>
    </source>
</evidence>
<reference evidence="15 16" key="3">
    <citation type="submission" date="2023-06" db="EMBL/GenBank/DDBJ databases">
        <authorList>
            <person name="Zeman M."/>
            <person name="Kubasova T."/>
            <person name="Jahodarova E."/>
            <person name="Nykrynova M."/>
            <person name="Rychlik I."/>
        </authorList>
    </citation>
    <scope>NUCLEOTIDE SEQUENCE [LARGE SCALE GENOMIC DNA]</scope>
    <source>
        <strain evidence="15 16">ET340</strain>
    </source>
</reference>
<keyword evidence="5 15" id="KW-0645">Protease</keyword>
<reference evidence="16" key="1">
    <citation type="submission" date="2023-06" db="EMBL/GenBank/DDBJ databases">
        <title>Identification and characterization of horizontal gene transfer across gut microbiota members of farm animals based on homology search.</title>
        <authorList>
            <person name="Zeman M."/>
            <person name="Kubasova T."/>
            <person name="Jahodarova E."/>
            <person name="Nykrynova M."/>
            <person name="Rychlik I."/>
        </authorList>
    </citation>
    <scope>NUCLEOTIDE SEQUENCE [LARGE SCALE GENOMIC DNA]</scope>
    <source>
        <strain evidence="16">ET340</strain>
    </source>
</reference>
<evidence type="ECO:0000256" key="5">
    <source>
        <dbReference type="ARBA" id="ARBA00022670"/>
    </source>
</evidence>
<comment type="caution">
    <text evidence="15">The sequence shown here is derived from an EMBL/GenBank/DDBJ whole genome shotgun (WGS) entry which is preliminary data.</text>
</comment>
<reference evidence="15 16" key="2">
    <citation type="submission" date="2023-06" db="EMBL/GenBank/DDBJ databases">
        <title>Identification and characterization of horizontal gene transfer across gut microbiota members of farm animals based on homology search.</title>
        <authorList>
            <person name="Schwarzerova J."/>
            <person name="Nykrynova M."/>
            <person name="Jureckova K."/>
            <person name="Cejkova D."/>
            <person name="Rychlik I."/>
        </authorList>
    </citation>
    <scope>NUCLEOTIDE SEQUENCE [LARGE SCALE GENOMIC DNA]</scope>
    <source>
        <strain evidence="15 16">ET340</strain>
    </source>
</reference>
<name>A0ABT7URA2_9FIRM</name>
<dbReference type="Pfam" id="PF02163">
    <property type="entry name" value="Peptidase_M50"/>
    <property type="match status" value="1"/>
</dbReference>
<dbReference type="PANTHER" id="PTHR35864:SF1">
    <property type="entry name" value="ZINC METALLOPROTEASE YWHC-RELATED"/>
    <property type="match status" value="1"/>
</dbReference>
<evidence type="ECO:0000256" key="2">
    <source>
        <dbReference type="ARBA" id="ARBA00004651"/>
    </source>
</evidence>
<evidence type="ECO:0000313" key="15">
    <source>
        <dbReference type="EMBL" id="MDM8201419.1"/>
    </source>
</evidence>
<evidence type="ECO:0000256" key="10">
    <source>
        <dbReference type="ARBA" id="ARBA00022989"/>
    </source>
</evidence>
<dbReference type="PANTHER" id="PTHR35864">
    <property type="entry name" value="ZINC METALLOPROTEASE MJ0611-RELATED"/>
    <property type="match status" value="1"/>
</dbReference>
<dbReference type="GO" id="GO:0006508">
    <property type="term" value="P:proteolysis"/>
    <property type="evidence" value="ECO:0007669"/>
    <property type="project" value="UniProtKB-KW"/>
</dbReference>
<dbReference type="RefSeq" id="WP_289599943.1">
    <property type="nucleotide sequence ID" value="NZ_JAUDCL010000014.1"/>
</dbReference>
<evidence type="ECO:0000256" key="1">
    <source>
        <dbReference type="ARBA" id="ARBA00001947"/>
    </source>
</evidence>
<comment type="subcellular location">
    <subcellularLocation>
        <location evidence="2">Cell membrane</location>
        <topology evidence="2">Multi-pass membrane protein</topology>
    </subcellularLocation>
</comment>
<evidence type="ECO:0000256" key="4">
    <source>
        <dbReference type="ARBA" id="ARBA00022475"/>
    </source>
</evidence>
<keyword evidence="7" id="KW-0479">Metal-binding</keyword>
<feature type="transmembrane region" description="Helical" evidence="13">
    <location>
        <begin position="126"/>
        <end position="147"/>
    </location>
</feature>
<keyword evidence="6 13" id="KW-0812">Transmembrane</keyword>
<evidence type="ECO:0000256" key="3">
    <source>
        <dbReference type="ARBA" id="ARBA00007931"/>
    </source>
</evidence>
<dbReference type="InterPro" id="IPR044537">
    <property type="entry name" value="Rip2-like"/>
</dbReference>
<keyword evidence="9" id="KW-0862">Zinc</keyword>
<proteinExistence type="inferred from homology"/>
<accession>A0ABT7URA2</accession>